<dbReference type="RefSeq" id="WP_109229385.1">
    <property type="nucleotide sequence ID" value="NZ_PYHR01000002.1"/>
</dbReference>
<keyword evidence="2" id="KW-1133">Transmembrane helix</keyword>
<comment type="caution">
    <text evidence="3">The sequence shown here is derived from an EMBL/GenBank/DDBJ whole genome shotgun (WGS) entry which is preliminary data.</text>
</comment>
<gene>
    <name evidence="3" type="ORF">C8046_10425</name>
</gene>
<accession>A0A2U1ZVK9</accession>
<name>A0A2U1ZVK9_9MICO</name>
<feature type="region of interest" description="Disordered" evidence="1">
    <location>
        <begin position="1"/>
        <end position="22"/>
    </location>
</feature>
<keyword evidence="2" id="KW-0812">Transmembrane</keyword>
<evidence type="ECO:0000313" key="3">
    <source>
        <dbReference type="EMBL" id="PWD51004.1"/>
    </source>
</evidence>
<feature type="transmembrane region" description="Helical" evidence="2">
    <location>
        <begin position="116"/>
        <end position="138"/>
    </location>
</feature>
<feature type="transmembrane region" description="Helical" evidence="2">
    <location>
        <begin position="264"/>
        <end position="283"/>
    </location>
</feature>
<dbReference type="InterPro" id="IPR007354">
    <property type="entry name" value="CruF-like"/>
</dbReference>
<feature type="transmembrane region" description="Helical" evidence="2">
    <location>
        <begin position="198"/>
        <end position="218"/>
    </location>
</feature>
<reference evidence="3 4" key="1">
    <citation type="submission" date="2018-03" db="EMBL/GenBank/DDBJ databases">
        <title>Genome assembly of novel Miniimonas species PCH200.</title>
        <authorList>
            <person name="Thakur V."/>
            <person name="Kumar V."/>
            <person name="Singh D."/>
        </authorList>
    </citation>
    <scope>NUCLEOTIDE SEQUENCE [LARGE SCALE GENOMIC DNA]</scope>
    <source>
        <strain evidence="3 4">PCH200</strain>
    </source>
</reference>
<dbReference type="Proteomes" id="UP000245166">
    <property type="component" value="Unassembled WGS sequence"/>
</dbReference>
<feature type="transmembrane region" description="Helical" evidence="2">
    <location>
        <begin position="239"/>
        <end position="258"/>
    </location>
</feature>
<dbReference type="EMBL" id="PYHR01000002">
    <property type="protein sequence ID" value="PWD51004.1"/>
    <property type="molecule type" value="Genomic_DNA"/>
</dbReference>
<feature type="transmembrane region" description="Helical" evidence="2">
    <location>
        <begin position="150"/>
        <end position="168"/>
    </location>
</feature>
<keyword evidence="4" id="KW-1185">Reference proteome</keyword>
<feature type="transmembrane region" description="Helical" evidence="2">
    <location>
        <begin position="25"/>
        <end position="45"/>
    </location>
</feature>
<dbReference type="OrthoDB" id="9811293at2"/>
<feature type="transmembrane region" description="Helical" evidence="2">
    <location>
        <begin position="77"/>
        <end position="104"/>
    </location>
</feature>
<organism evidence="3 4">
    <name type="scientific">Serinibacter arcticus</name>
    <dbReference type="NCBI Taxonomy" id="1655435"/>
    <lineage>
        <taxon>Bacteria</taxon>
        <taxon>Bacillati</taxon>
        <taxon>Actinomycetota</taxon>
        <taxon>Actinomycetes</taxon>
        <taxon>Micrococcales</taxon>
        <taxon>Beutenbergiaceae</taxon>
        <taxon>Serinibacter</taxon>
    </lineage>
</organism>
<dbReference type="Pfam" id="PF04240">
    <property type="entry name" value="Caroten_synth"/>
    <property type="match status" value="1"/>
</dbReference>
<proteinExistence type="predicted"/>
<evidence type="ECO:0000313" key="4">
    <source>
        <dbReference type="Proteomes" id="UP000245166"/>
    </source>
</evidence>
<dbReference type="PANTHER" id="PTHR39419:SF1">
    <property type="entry name" value="SLL0814 PROTEIN"/>
    <property type="match status" value="1"/>
</dbReference>
<sequence length="312" mass="32339">MTGTSTSTSSSATTAAPSSHPGRALAGRAAWVTFAGAVVVQLSFALNGGNIPLTVASVVLLTATATLHATSVGGWKFALGMLGIVAVLTWAAEAVGIATGFPFGEYAYTGSLGPEIAGVSLLVLLAWLTLAYPSYVVANRLVGPGTGWRKAARIGLAGFALTAWDVFLDPQMVEAGNWGWANPEPSLPGTPGIPLTNYGGWLLTAVLIACVLDAWHTHARRAWDAAPLGAPDRQRADRVPYAVYLWTYVSCIIGNASFWERPSVAVAGGILMGLVAVPLVLVLRRGRAGVTTTPAPDAGLDAGLDAGRRREH</sequence>
<dbReference type="PANTHER" id="PTHR39419">
    <property type="entry name" value="SLL0814 PROTEIN"/>
    <property type="match status" value="1"/>
</dbReference>
<evidence type="ECO:0000256" key="2">
    <source>
        <dbReference type="SAM" id="Phobius"/>
    </source>
</evidence>
<feature type="transmembrane region" description="Helical" evidence="2">
    <location>
        <begin position="51"/>
        <end position="70"/>
    </location>
</feature>
<keyword evidence="2" id="KW-0472">Membrane</keyword>
<feature type="compositionally biased region" description="Low complexity" evidence="1">
    <location>
        <begin position="1"/>
        <end position="19"/>
    </location>
</feature>
<evidence type="ECO:0000256" key="1">
    <source>
        <dbReference type="SAM" id="MobiDB-lite"/>
    </source>
</evidence>
<dbReference type="AlphaFoldDB" id="A0A2U1ZVK9"/>
<protein>
    <submittedName>
        <fullName evidence="3">Carotenoid biosynthesis protein</fullName>
    </submittedName>
</protein>